<dbReference type="SUPFAM" id="SSF53756">
    <property type="entry name" value="UDP-Glycosyltransferase/glycogen phosphorylase"/>
    <property type="match status" value="1"/>
</dbReference>
<dbReference type="GO" id="GO:0016757">
    <property type="term" value="F:glycosyltransferase activity"/>
    <property type="evidence" value="ECO:0007669"/>
    <property type="project" value="TreeGrafter"/>
</dbReference>
<dbReference type="RefSeq" id="WP_066099685.1">
    <property type="nucleotide sequence ID" value="NZ_CP016027.1"/>
</dbReference>
<proteinExistence type="predicted"/>
<dbReference type="OrthoDB" id="9802525at2"/>
<name>A0A191ZHA6_9GAMM</name>
<reference evidence="2 3" key="1">
    <citation type="submission" date="2016-06" db="EMBL/GenBank/DDBJ databases">
        <title>Insight into the functional genes involving in sulfur oxidation in Pearl River water.</title>
        <authorList>
            <person name="Luo J."/>
            <person name="Tan X."/>
            <person name="Lin W."/>
        </authorList>
    </citation>
    <scope>NUCLEOTIDE SEQUENCE [LARGE SCALE GENOMIC DNA]</scope>
    <source>
        <strain evidence="2 3">LS2</strain>
    </source>
</reference>
<dbReference type="EMBL" id="CP016027">
    <property type="protein sequence ID" value="ANJ67232.1"/>
    <property type="molecule type" value="Genomic_DNA"/>
</dbReference>
<dbReference type="Pfam" id="PF13439">
    <property type="entry name" value="Glyco_transf_4"/>
    <property type="match status" value="1"/>
</dbReference>
<protein>
    <recommendedName>
        <fullName evidence="1">Glycosyltransferase subfamily 4-like N-terminal domain-containing protein</fullName>
    </recommendedName>
</protein>
<gene>
    <name evidence="2" type="ORF">A9404_07400</name>
</gene>
<dbReference type="InterPro" id="IPR050194">
    <property type="entry name" value="Glycosyltransferase_grp1"/>
</dbReference>
<evidence type="ECO:0000259" key="1">
    <source>
        <dbReference type="Pfam" id="PF13439"/>
    </source>
</evidence>
<dbReference type="STRING" id="1860122.A9404_07400"/>
<feature type="domain" description="Glycosyltransferase subfamily 4-like N-terminal" evidence="1">
    <location>
        <begin position="15"/>
        <end position="179"/>
    </location>
</feature>
<keyword evidence="3" id="KW-1185">Reference proteome</keyword>
<dbReference type="AlphaFoldDB" id="A0A191ZHA6"/>
<evidence type="ECO:0000313" key="2">
    <source>
        <dbReference type="EMBL" id="ANJ67232.1"/>
    </source>
</evidence>
<accession>A0A191ZHA6</accession>
<dbReference type="Gene3D" id="3.40.50.2000">
    <property type="entry name" value="Glycogen Phosphorylase B"/>
    <property type="match status" value="2"/>
</dbReference>
<dbReference type="Pfam" id="PF13692">
    <property type="entry name" value="Glyco_trans_1_4"/>
    <property type="match status" value="1"/>
</dbReference>
<dbReference type="PANTHER" id="PTHR45947">
    <property type="entry name" value="SULFOQUINOVOSYL TRANSFERASE SQD2"/>
    <property type="match status" value="1"/>
</dbReference>
<dbReference type="KEGG" id="haz:A9404_07400"/>
<evidence type="ECO:0000313" key="3">
    <source>
        <dbReference type="Proteomes" id="UP000078596"/>
    </source>
</evidence>
<sequence length="378" mass="41589">MHLTDITMFWGPASGGVRRYILAKRAFCAEHSGLRHTLLVPGATASESNEGVLAMRTLPAMRLIGGKGYRFPLRLQPWIDQLKDIRPDVIEAGDPYRLAWAAVRAGRALDVPVVGFFHSDLSRMTALRFGDWTREPIRRYIQHLYGHYDWVFAPSQVMADRLRSLGLTKVTAQPLGVDTVVFSPERRSQAVRRNLGIPDEARVLVYAGRNAIEKNLPTLFETVRRLGAPYHLLLIGPDMPRVDDIPMTIVDYVADIEVLAGLLASSDALVHAGDQETFGLVIAEGMAAGLPVIGINSSAVPELVDDTVGALAEAGSLDAFVAAVESVFARDPMALGQAARERVVRHFGWSVRFGQMFGRLAQLQHHGMIDDPSLKLLR</sequence>
<dbReference type="Proteomes" id="UP000078596">
    <property type="component" value="Chromosome"/>
</dbReference>
<organism evidence="2 3">
    <name type="scientific">Halothiobacillus diazotrophicus</name>
    <dbReference type="NCBI Taxonomy" id="1860122"/>
    <lineage>
        <taxon>Bacteria</taxon>
        <taxon>Pseudomonadati</taxon>
        <taxon>Pseudomonadota</taxon>
        <taxon>Gammaproteobacteria</taxon>
        <taxon>Chromatiales</taxon>
        <taxon>Halothiobacillaceae</taxon>
        <taxon>Halothiobacillus</taxon>
    </lineage>
</organism>
<dbReference type="PANTHER" id="PTHR45947:SF3">
    <property type="entry name" value="SULFOQUINOVOSYL TRANSFERASE SQD2"/>
    <property type="match status" value="1"/>
</dbReference>
<dbReference type="InterPro" id="IPR028098">
    <property type="entry name" value="Glyco_trans_4-like_N"/>
</dbReference>